<gene>
    <name evidence="2" type="ORF">HAT86_06840</name>
</gene>
<name>A0A967EG47_9RHOB</name>
<evidence type="ECO:0008006" key="4">
    <source>
        <dbReference type="Google" id="ProtNLM"/>
    </source>
</evidence>
<evidence type="ECO:0000313" key="3">
    <source>
        <dbReference type="Proteomes" id="UP000639775"/>
    </source>
</evidence>
<reference evidence="2" key="1">
    <citation type="submission" date="2020-03" db="EMBL/GenBank/DDBJ databases">
        <title>Roseovarius gahaiensis sp. nov., isolated from Gahai Saline Lake, China.</title>
        <authorList>
            <person name="Sun X."/>
        </authorList>
    </citation>
    <scope>NUCLEOTIDE SEQUENCE</scope>
    <source>
        <strain evidence="2">GH877</strain>
    </source>
</reference>
<organism evidence="2 3">
    <name type="scientific">Roseovarius gahaiensis</name>
    <dbReference type="NCBI Taxonomy" id="2716691"/>
    <lineage>
        <taxon>Bacteria</taxon>
        <taxon>Pseudomonadati</taxon>
        <taxon>Pseudomonadota</taxon>
        <taxon>Alphaproteobacteria</taxon>
        <taxon>Rhodobacterales</taxon>
        <taxon>Roseobacteraceae</taxon>
        <taxon>Roseovarius</taxon>
    </lineage>
</organism>
<evidence type="ECO:0000256" key="1">
    <source>
        <dbReference type="SAM" id="SignalP"/>
    </source>
</evidence>
<accession>A0A967EG47</accession>
<dbReference type="AlphaFoldDB" id="A0A967EG47"/>
<dbReference type="EMBL" id="JAAORB010000008">
    <property type="protein sequence ID" value="NHQ74180.1"/>
    <property type="molecule type" value="Genomic_DNA"/>
</dbReference>
<proteinExistence type="predicted"/>
<keyword evidence="3" id="KW-1185">Reference proteome</keyword>
<feature type="signal peptide" evidence="1">
    <location>
        <begin position="1"/>
        <end position="21"/>
    </location>
</feature>
<comment type="caution">
    <text evidence="2">The sequence shown here is derived from an EMBL/GenBank/DDBJ whole genome shotgun (WGS) entry which is preliminary data.</text>
</comment>
<evidence type="ECO:0000313" key="2">
    <source>
        <dbReference type="EMBL" id="NHQ74180.1"/>
    </source>
</evidence>
<sequence length="156" mass="16762">MICAGPSIVGLAMFLAGAASAQQITAASTIDPTTRCDHRGLGDAVEWGALRLEMSDGLIEIAYGDRPNLDKTLRIWRYVDGTLRHVADNPGLTNHQIGWDVVLGGLRDCGDGPEMILSSGDWSTVMAARLTHGRVTTRRWGPYEGPDRLTAATTCP</sequence>
<protein>
    <recommendedName>
        <fullName evidence="4">Membrane-bound lysozyme-inhibitor of c-type lysozyme</fullName>
    </recommendedName>
</protein>
<keyword evidence="1" id="KW-0732">Signal</keyword>
<feature type="chain" id="PRO_5037018115" description="Membrane-bound lysozyme-inhibitor of c-type lysozyme" evidence="1">
    <location>
        <begin position="22"/>
        <end position="156"/>
    </location>
</feature>
<dbReference type="Proteomes" id="UP000639775">
    <property type="component" value="Unassembled WGS sequence"/>
</dbReference>